<evidence type="ECO:0000256" key="1">
    <source>
        <dbReference type="ARBA" id="ARBA00004370"/>
    </source>
</evidence>
<reference evidence="6 7" key="1">
    <citation type="submission" date="2016-07" db="EMBL/GenBank/DDBJ databases">
        <title>Pervasive Adenine N6-methylation of Active Genes in Fungi.</title>
        <authorList>
            <consortium name="DOE Joint Genome Institute"/>
            <person name="Mondo S.J."/>
            <person name="Dannebaum R.O."/>
            <person name="Kuo R.C."/>
            <person name="Labutti K."/>
            <person name="Haridas S."/>
            <person name="Kuo A."/>
            <person name="Salamov A."/>
            <person name="Ahrendt S.R."/>
            <person name="Lipzen A."/>
            <person name="Sullivan W."/>
            <person name="Andreopoulos W.B."/>
            <person name="Clum A."/>
            <person name="Lindquist E."/>
            <person name="Daum C."/>
            <person name="Ramamoorthy G.K."/>
            <person name="Gryganskyi A."/>
            <person name="Culley D."/>
            <person name="Magnuson J.K."/>
            <person name="James T.Y."/>
            <person name="O'Malley M.A."/>
            <person name="Stajich J.E."/>
            <person name="Spatafora J.W."/>
            <person name="Visel A."/>
            <person name="Grigoriev I.V."/>
        </authorList>
    </citation>
    <scope>NUCLEOTIDE SEQUENCE [LARGE SCALE GENOMIC DNA]</scope>
    <source>
        <strain evidence="6 7">NRRL 1336</strain>
    </source>
</reference>
<dbReference type="SMART" id="SM01158">
    <property type="entry name" value="DUF1741"/>
    <property type="match status" value="1"/>
</dbReference>
<dbReference type="PANTHER" id="PTHR13608">
    <property type="entry name" value="ARMADILLO-LIKE HELICAL DOMAIN-CONTAINING PROTEIN 3"/>
    <property type="match status" value="1"/>
</dbReference>
<dbReference type="GO" id="GO:0016020">
    <property type="term" value="C:membrane"/>
    <property type="evidence" value="ECO:0007669"/>
    <property type="project" value="UniProtKB-SubCell"/>
</dbReference>
<evidence type="ECO:0000259" key="5">
    <source>
        <dbReference type="SMART" id="SM01158"/>
    </source>
</evidence>
<evidence type="ECO:0000256" key="4">
    <source>
        <dbReference type="ARBA" id="ARBA00023136"/>
    </source>
</evidence>
<keyword evidence="3" id="KW-1133">Transmembrane helix</keyword>
<dbReference type="Proteomes" id="UP000193560">
    <property type="component" value="Unassembled WGS sequence"/>
</dbReference>
<proteinExistence type="predicted"/>
<keyword evidence="2" id="KW-0812">Transmembrane</keyword>
<gene>
    <name evidence="6" type="ORF">BCR42DRAFT_423457</name>
</gene>
<evidence type="ECO:0000256" key="3">
    <source>
        <dbReference type="ARBA" id="ARBA00022989"/>
    </source>
</evidence>
<dbReference type="EMBL" id="MCGE01000027">
    <property type="protein sequence ID" value="ORZ09455.1"/>
    <property type="molecule type" value="Genomic_DNA"/>
</dbReference>
<name>A0A1X2I4V1_9FUNG</name>
<dbReference type="GO" id="GO:0005829">
    <property type="term" value="C:cytosol"/>
    <property type="evidence" value="ECO:0007669"/>
    <property type="project" value="TreeGrafter"/>
</dbReference>
<organism evidence="6 7">
    <name type="scientific">Absidia repens</name>
    <dbReference type="NCBI Taxonomy" id="90262"/>
    <lineage>
        <taxon>Eukaryota</taxon>
        <taxon>Fungi</taxon>
        <taxon>Fungi incertae sedis</taxon>
        <taxon>Mucoromycota</taxon>
        <taxon>Mucoromycotina</taxon>
        <taxon>Mucoromycetes</taxon>
        <taxon>Mucorales</taxon>
        <taxon>Cunninghamellaceae</taxon>
        <taxon>Absidia</taxon>
    </lineage>
</organism>
<dbReference type="PANTHER" id="PTHR13608:SF3">
    <property type="entry name" value="ARMADILLO-LIKE HELICAL DOMAIN-CONTAINING PROTEIN 3"/>
    <property type="match status" value="1"/>
</dbReference>
<dbReference type="InterPro" id="IPR013636">
    <property type="entry name" value="ARMH3_C"/>
</dbReference>
<comment type="subcellular location">
    <subcellularLocation>
        <location evidence="1">Membrane</location>
    </subcellularLocation>
</comment>
<evidence type="ECO:0000313" key="7">
    <source>
        <dbReference type="Proteomes" id="UP000193560"/>
    </source>
</evidence>
<feature type="domain" description="Armadillo-like helical" evidence="5">
    <location>
        <begin position="396"/>
        <end position="637"/>
    </location>
</feature>
<accession>A0A1X2I4V1</accession>
<evidence type="ECO:0000313" key="6">
    <source>
        <dbReference type="EMBL" id="ORZ09455.1"/>
    </source>
</evidence>
<dbReference type="InterPro" id="IPR039868">
    <property type="entry name" value="ARMD3-like"/>
</dbReference>
<evidence type="ECO:0000256" key="2">
    <source>
        <dbReference type="ARBA" id="ARBA00022692"/>
    </source>
</evidence>
<dbReference type="STRING" id="90262.A0A1X2I4V1"/>
<keyword evidence="7" id="KW-1185">Reference proteome</keyword>
<keyword evidence="4" id="KW-0472">Membrane</keyword>
<comment type="caution">
    <text evidence="6">The sequence shown here is derived from an EMBL/GenBank/DDBJ whole genome shotgun (WGS) entry which is preliminary data.</text>
</comment>
<protein>
    <recommendedName>
        <fullName evidence="5">Armadillo-like helical domain-containing protein</fullName>
    </recommendedName>
</protein>
<dbReference type="OrthoDB" id="2012278at2759"/>
<dbReference type="Pfam" id="PF08427">
    <property type="entry name" value="ARMH3_C"/>
    <property type="match status" value="1"/>
</dbReference>
<dbReference type="AlphaFoldDB" id="A0A1X2I4V1"/>
<sequence>MQQRSKPAFKEKFVEITESLFKGETPFAEDSSTFWDTYFLLPVNVKCIFNLVQQTSEETLLGRRKNINSIFFACLTKMTSTDIDTSADQSRQLNSITLLTCLIRALFRKKRLSQFNIIDLLTGLDKADTAMGTLISSLNTLLHQQVTKSYALCLAITLSSGNDNVNQNSFNGYFMHHDLSETLMSIVADDLSSVTEVHNATMLLAMLSNYNKYESRNPYLHFLSQYNQGSTLEKIMNVYTGIFDEMTIKYQQLKDEDESITKSVATYMSGWFPGSAKTPFVDIDNIESLVDFPPAKSSLLLLLYDLVNTNSHFILIVSKSLSNKDNNHCALFLPNFLTFASYLFQHNRNDRSFVYTKLVMLILLRLCEEPTLLNVLSQQESYKTVRLCRQRPPPLPKVKSPRSLLCVILDSIVLFSKHNMRKKLDMATYKLAFSVIHRILAFLYKRRIRLEYHWNELWCTLTTVLHFTVVHLNIFKSKSQEFHPFLSSLLQLFNICITHGEIFLHDTKSFDSLFYEIIRASEDFSILSHYATESSLEGKRKQSSGDRSPPLSSSNFSNLKIICNHFKPALDEGLETHQLKYPSPDQVLALIQEHFATLSLAPMDKLDHFTPYNEIPNEMGYFRYLLRIVVGDYMTNLYQ</sequence>